<evidence type="ECO:0000256" key="1">
    <source>
        <dbReference type="SAM" id="Phobius"/>
    </source>
</evidence>
<accession>A0AAE4MKF8</accession>
<reference evidence="2" key="1">
    <citation type="submission" date="2023-06" db="EMBL/GenBank/DDBJ databases">
        <title>Genome sequence of Methanosarcinaceae archaeon Ag5.</title>
        <authorList>
            <person name="Protasov E."/>
            <person name="Platt K."/>
            <person name="Poehlein A."/>
            <person name="Daniel R."/>
            <person name="Brune A."/>
        </authorList>
    </citation>
    <scope>NUCLEOTIDE SEQUENCE</scope>
    <source>
        <strain evidence="2">Ag5</strain>
    </source>
</reference>
<gene>
    <name evidence="2" type="ORF">MsAg5_14630</name>
</gene>
<protein>
    <submittedName>
        <fullName evidence="2">Uncharacterized protein</fullName>
    </submittedName>
</protein>
<keyword evidence="1" id="KW-0812">Transmembrane</keyword>
<keyword evidence="3" id="KW-1185">Reference proteome</keyword>
<proteinExistence type="predicted"/>
<comment type="caution">
    <text evidence="2">The sequence shown here is derived from an EMBL/GenBank/DDBJ whole genome shotgun (WGS) entry which is preliminary data.</text>
</comment>
<keyword evidence="1" id="KW-1133">Transmembrane helix</keyword>
<keyword evidence="1" id="KW-0472">Membrane</keyword>
<dbReference type="Proteomes" id="UP001271789">
    <property type="component" value="Unassembled WGS sequence"/>
</dbReference>
<dbReference type="EMBL" id="JAWDKD010000021">
    <property type="protein sequence ID" value="MDV0447559.1"/>
    <property type="molecule type" value="Genomic_DNA"/>
</dbReference>
<organism evidence="2 3">
    <name type="scientific">Methanolapillus africanus</name>
    <dbReference type="NCBI Taxonomy" id="3028297"/>
    <lineage>
        <taxon>Archaea</taxon>
        <taxon>Methanobacteriati</taxon>
        <taxon>Methanobacteriota</taxon>
        <taxon>Stenosarchaea group</taxon>
        <taxon>Methanomicrobia</taxon>
        <taxon>Methanosarcinales</taxon>
        <taxon>Methanosarcinaceae</taxon>
        <taxon>Methanolapillus</taxon>
    </lineage>
</organism>
<sequence>MVIHSYNRYISAILFSEIFGSTIFILMFIFYITGEYHGITERRFYPGQLHRKV</sequence>
<evidence type="ECO:0000313" key="3">
    <source>
        <dbReference type="Proteomes" id="UP001271789"/>
    </source>
</evidence>
<feature type="transmembrane region" description="Helical" evidence="1">
    <location>
        <begin position="12"/>
        <end position="33"/>
    </location>
</feature>
<dbReference type="AlphaFoldDB" id="A0AAE4MKF8"/>
<name>A0AAE4MKF8_9EURY</name>
<evidence type="ECO:0000313" key="2">
    <source>
        <dbReference type="EMBL" id="MDV0447559.1"/>
    </source>
</evidence>